<proteinExistence type="inferred from homology"/>
<dbReference type="InterPro" id="IPR045336">
    <property type="entry name" value="MmgE_PrpD_N"/>
</dbReference>
<evidence type="ECO:0000259" key="2">
    <source>
        <dbReference type="Pfam" id="PF03972"/>
    </source>
</evidence>
<dbReference type="RefSeq" id="WP_149080918.1">
    <property type="nucleotide sequence ID" value="NZ_VTAW01000007.1"/>
</dbReference>
<dbReference type="InterPro" id="IPR036148">
    <property type="entry name" value="MmgE/PrpD_sf"/>
</dbReference>
<feature type="domain" description="MmgE/PrpD C-terminal" evidence="3">
    <location>
        <begin position="266"/>
        <end position="421"/>
    </location>
</feature>
<sequence>MDETEALATFISDCAIDDLPEEVRERARTTIRDTLGVALYASTEPFGDQITEYISDTAPGEEATILGGETASASGAAFANGAFAHAQDYDDTFESVIIHPSASTLPATLAAAEKVNATGEEVLTGYAVGVETTFRIGHAVYPSHYTHGFHSTGTVGSFGATAGVASVLGLSDVEIRRAFGIVASCSSSLLANAGTMTKALHAGHAARTGLDAALLARNGITSNESILSGERGYGEVMTPGNSYDSSSITDDLGETWAIMDLGIKPYPCGRITHTAIEAMRELVETESLTPEDIECIHVTLEKAAEDLMTYDRPSTPEEGRASIEMGLVATLRDGDVRPEQFSYDFLQESETQELFDRIERDFEPNLFGDGFANYGAQLRVQTISGEEYQIERSHAPGSPSNPLSEERLRTKFYECASPSVPEPLVDDLYDVAGAIDEPGNVGRFLEIASGVPSTTS</sequence>
<dbReference type="InterPro" id="IPR045337">
    <property type="entry name" value="MmgE_PrpD_C"/>
</dbReference>
<dbReference type="InterPro" id="IPR042183">
    <property type="entry name" value="MmgE/PrpD_sf_1"/>
</dbReference>
<dbReference type="PANTHER" id="PTHR16943:SF8">
    <property type="entry name" value="2-METHYLCITRATE DEHYDRATASE"/>
    <property type="match status" value="1"/>
</dbReference>
<accession>A0A5D5AU98</accession>
<dbReference type="EMBL" id="VTAW01000007">
    <property type="protein sequence ID" value="TYT62631.1"/>
    <property type="molecule type" value="Genomic_DNA"/>
</dbReference>
<reference evidence="4 5" key="1">
    <citation type="submission" date="2019-08" db="EMBL/GenBank/DDBJ databases">
        <title>Archaea genome.</title>
        <authorList>
            <person name="Kajale S."/>
            <person name="Shouche Y."/>
            <person name="Deshpande N."/>
            <person name="Sharma A."/>
        </authorList>
    </citation>
    <scope>NUCLEOTIDE SEQUENCE [LARGE SCALE GENOMIC DNA]</scope>
    <source>
        <strain evidence="4 5">ESP3B_9</strain>
    </source>
</reference>
<feature type="domain" description="MmgE/PrpD N-terminal" evidence="2">
    <location>
        <begin position="5"/>
        <end position="244"/>
    </location>
</feature>
<dbReference type="SUPFAM" id="SSF103378">
    <property type="entry name" value="2-methylcitrate dehydratase PrpD"/>
    <property type="match status" value="1"/>
</dbReference>
<keyword evidence="5" id="KW-1185">Reference proteome</keyword>
<dbReference type="PANTHER" id="PTHR16943">
    <property type="entry name" value="2-METHYLCITRATE DEHYDRATASE-RELATED"/>
    <property type="match status" value="1"/>
</dbReference>
<dbReference type="Gene3D" id="1.10.4100.10">
    <property type="entry name" value="2-methylcitrate dehydratase PrpD"/>
    <property type="match status" value="1"/>
</dbReference>
<dbReference type="Gene3D" id="3.30.1330.120">
    <property type="entry name" value="2-methylcitrate dehydratase PrpD"/>
    <property type="match status" value="1"/>
</dbReference>
<dbReference type="AlphaFoldDB" id="A0A5D5AU98"/>
<dbReference type="InterPro" id="IPR005656">
    <property type="entry name" value="MmgE_PrpD"/>
</dbReference>
<dbReference type="InterPro" id="IPR042188">
    <property type="entry name" value="MmgE/PrpD_sf_2"/>
</dbReference>
<gene>
    <name evidence="4" type="ORF">FYC77_07640</name>
</gene>
<protein>
    <submittedName>
        <fullName evidence="4">MmgE/PrpD family protein</fullName>
    </submittedName>
</protein>
<evidence type="ECO:0000256" key="1">
    <source>
        <dbReference type="ARBA" id="ARBA00006174"/>
    </source>
</evidence>
<evidence type="ECO:0000313" key="5">
    <source>
        <dbReference type="Proteomes" id="UP000324104"/>
    </source>
</evidence>
<dbReference type="GO" id="GO:0016829">
    <property type="term" value="F:lyase activity"/>
    <property type="evidence" value="ECO:0007669"/>
    <property type="project" value="InterPro"/>
</dbReference>
<evidence type="ECO:0000313" key="4">
    <source>
        <dbReference type="EMBL" id="TYT62631.1"/>
    </source>
</evidence>
<organism evidence="4 5">
    <name type="scientific">Natrialba swarupiae</name>
    <dbReference type="NCBI Taxonomy" id="2448032"/>
    <lineage>
        <taxon>Archaea</taxon>
        <taxon>Methanobacteriati</taxon>
        <taxon>Methanobacteriota</taxon>
        <taxon>Stenosarchaea group</taxon>
        <taxon>Halobacteria</taxon>
        <taxon>Halobacteriales</taxon>
        <taxon>Natrialbaceae</taxon>
        <taxon>Natrialba</taxon>
    </lineage>
</organism>
<dbReference type="Pfam" id="PF03972">
    <property type="entry name" value="MmgE_PrpD_N"/>
    <property type="match status" value="1"/>
</dbReference>
<dbReference type="Pfam" id="PF19305">
    <property type="entry name" value="MmgE_PrpD_C"/>
    <property type="match status" value="1"/>
</dbReference>
<dbReference type="Proteomes" id="UP000324104">
    <property type="component" value="Unassembled WGS sequence"/>
</dbReference>
<comment type="caution">
    <text evidence="4">The sequence shown here is derived from an EMBL/GenBank/DDBJ whole genome shotgun (WGS) entry which is preliminary data.</text>
</comment>
<comment type="similarity">
    <text evidence="1">Belongs to the PrpD family.</text>
</comment>
<name>A0A5D5AU98_9EURY</name>
<evidence type="ECO:0000259" key="3">
    <source>
        <dbReference type="Pfam" id="PF19305"/>
    </source>
</evidence>